<evidence type="ECO:0000313" key="4">
    <source>
        <dbReference type="EMBL" id="RDW25594.1"/>
    </source>
</evidence>
<dbReference type="InterPro" id="IPR019448">
    <property type="entry name" value="NT-C2"/>
</dbReference>
<reference evidence="3 5" key="1">
    <citation type="journal article" date="2016" name="PLoS ONE">
        <title>Sequence Assembly of Yarrowia lipolytica Strain W29/CLIB89 Shows Transposable Element Diversity.</title>
        <authorList>
            <person name="Magnan C."/>
            <person name="Yu J."/>
            <person name="Chang I."/>
            <person name="Jahn E."/>
            <person name="Kanomata Y."/>
            <person name="Wu J."/>
            <person name="Zeller M."/>
            <person name="Oakes M."/>
            <person name="Baldi P."/>
            <person name="Sandmeyer S."/>
        </authorList>
    </citation>
    <scope>NUCLEOTIDE SEQUENCE [LARGE SCALE GENOMIC DNA]</scope>
    <source>
        <strain evidence="3">CLIB89</strain>
        <strain evidence="5">CLIB89(W29)</strain>
    </source>
</reference>
<dbReference type="PANTHER" id="PTHR21456:SF1">
    <property type="entry name" value="C2 NT-TYPE DOMAIN-CONTAINING PROTEIN"/>
    <property type="match status" value="1"/>
</dbReference>
<dbReference type="PROSITE" id="PS51840">
    <property type="entry name" value="C2_NT"/>
    <property type="match status" value="1"/>
</dbReference>
<evidence type="ECO:0000256" key="1">
    <source>
        <dbReference type="SAM" id="MobiDB-lite"/>
    </source>
</evidence>
<dbReference type="Proteomes" id="UP000256601">
    <property type="component" value="Unassembled WGS sequence"/>
</dbReference>
<proteinExistence type="predicted"/>
<sequence>MFRSSDRPRFNLKLKIIELANVPQLTGVATVRWHLTDHRRNDFRGRTDVARIRNHRAEWNYETSMEFRMRIDDDKMLHGSSIMFDVFVESRNDRQNDKEINTSDRNHLGRVELNLAEYAQDEPITHRYLLRKSKVNSLLNVSINMEQLRGDTDYMIPPLSTQHIFGLMSQKETSDAGGESKTCEYRREFARGYFVSPQGVSVNKCIEDIFHGGDGFGDGGKGMFWQPPKKKGSKRDADIKEEPENSSGTNGNQPKKTSASCKLKERLTFHKSHPNNPHTPPKPSPLHESVDQEQMQEESAGMPRSTEDNAMGAGPKSQEPAGVNLGGKRGADRVSDLYRGFRDFQSTRRDQVRQGKSLENFVINSAPPGVTLPRATDMLNGYISWYVVDEKTGLEEEGSNLEGQKVAHKHYVEQKMMHDEFMRERINVLAEESKAREEVERFNKSHGIDKPAYEPLPPKSEGILPEMAHAQAIQQEAEAKKNAQEVPDQNGHQASLPMAPAGAKHSERARAAYEFAPKTAEPSNSEVAPDVSGQRDAPVVNNAREHMAEMRLDSELESNDHSVQPSEVTAAQQQQHQPKQEPSQEANVQASFDVNSAERSNTNPEILAQPLKDSALPK</sequence>
<dbReference type="RefSeq" id="XP_504373.1">
    <property type="nucleotide sequence ID" value="XM_504373.1"/>
</dbReference>
<dbReference type="GeneID" id="2912671"/>
<dbReference type="VEuPathDB" id="FungiDB:YALI1_E29719g"/>
<dbReference type="EMBL" id="CP017557">
    <property type="protein sequence ID" value="AOW05935.1"/>
    <property type="molecule type" value="Genomic_DNA"/>
</dbReference>
<evidence type="ECO:0000313" key="5">
    <source>
        <dbReference type="Proteomes" id="UP000182444"/>
    </source>
</evidence>
<dbReference type="AlphaFoldDB" id="A0A1D8NJY9"/>
<dbReference type="VEuPathDB" id="FungiDB:YALI0_E24915g"/>
<feature type="compositionally biased region" description="Basic and acidic residues" evidence="1">
    <location>
        <begin position="441"/>
        <end position="452"/>
    </location>
</feature>
<feature type="compositionally biased region" description="Polar residues" evidence="1">
    <location>
        <begin position="245"/>
        <end position="260"/>
    </location>
</feature>
<accession>A0A1D8NJY9</accession>
<dbReference type="PANTHER" id="PTHR21456">
    <property type="entry name" value="FAMILY WITH SEQUENCE SIMILARITY 102"/>
    <property type="match status" value="1"/>
</dbReference>
<organism evidence="3 5">
    <name type="scientific">Yarrowia lipolytica</name>
    <name type="common">Candida lipolytica</name>
    <dbReference type="NCBI Taxonomy" id="4952"/>
    <lineage>
        <taxon>Eukaryota</taxon>
        <taxon>Fungi</taxon>
        <taxon>Dikarya</taxon>
        <taxon>Ascomycota</taxon>
        <taxon>Saccharomycotina</taxon>
        <taxon>Dipodascomycetes</taxon>
        <taxon>Dipodascales</taxon>
        <taxon>Dipodascales incertae sedis</taxon>
        <taxon>Yarrowia</taxon>
    </lineage>
</organism>
<dbReference type="Pfam" id="PF10358">
    <property type="entry name" value="NT-C2"/>
    <property type="match status" value="1"/>
</dbReference>
<dbReference type="OrthoDB" id="3365224at2759"/>
<feature type="compositionally biased region" description="Polar residues" evidence="1">
    <location>
        <begin position="586"/>
        <end position="604"/>
    </location>
</feature>
<feature type="compositionally biased region" description="Low complexity" evidence="1">
    <location>
        <begin position="572"/>
        <end position="585"/>
    </location>
</feature>
<feature type="region of interest" description="Disordered" evidence="1">
    <location>
        <begin position="441"/>
        <end position="618"/>
    </location>
</feature>
<feature type="compositionally biased region" description="Basic and acidic residues" evidence="1">
    <location>
        <begin position="234"/>
        <end position="243"/>
    </location>
</feature>
<evidence type="ECO:0000313" key="6">
    <source>
        <dbReference type="Proteomes" id="UP000256601"/>
    </source>
</evidence>
<evidence type="ECO:0000259" key="2">
    <source>
        <dbReference type="PROSITE" id="PS51840"/>
    </source>
</evidence>
<dbReference type="InterPro" id="IPR039931">
    <property type="entry name" value="EEIG1/2-like"/>
</dbReference>
<dbReference type="eggNOG" id="ENOG502R9IN">
    <property type="taxonomic scope" value="Eukaryota"/>
</dbReference>
<evidence type="ECO:0000313" key="3">
    <source>
        <dbReference type="EMBL" id="AOW05935.1"/>
    </source>
</evidence>
<feature type="domain" description="C2 NT-type" evidence="2">
    <location>
        <begin position="1"/>
        <end position="147"/>
    </location>
</feature>
<feature type="compositionally biased region" description="Basic and acidic residues" evidence="1">
    <location>
        <begin position="543"/>
        <end position="560"/>
    </location>
</feature>
<name>A0A1D8NJY9_YARLL</name>
<dbReference type="EMBL" id="KZ858998">
    <property type="protein sequence ID" value="RDW25594.1"/>
    <property type="molecule type" value="Genomic_DNA"/>
</dbReference>
<reference evidence="4 6" key="2">
    <citation type="submission" date="2018-07" db="EMBL/GenBank/DDBJ databases">
        <title>Draft Genome Assemblies for Five Robust Yarrowia lipolytica Strains Exhibiting High Lipid Production and Pentose Sugar Utilization and Sugar Alcohol Secretion from Undetoxified Lignocellulosic Biomass Hydrolysates.</title>
        <authorList>
            <consortium name="DOE Joint Genome Institute"/>
            <person name="Walker C."/>
            <person name="Ryu S."/>
            <person name="Na H."/>
            <person name="Zane M."/>
            <person name="LaButti K."/>
            <person name="Lipzen A."/>
            <person name="Haridas S."/>
            <person name="Barry K."/>
            <person name="Grigoriev I.V."/>
            <person name="Quarterman J."/>
            <person name="Slininger P."/>
            <person name="Dien B."/>
            <person name="Trinh C.T."/>
        </authorList>
    </citation>
    <scope>NUCLEOTIDE SEQUENCE [LARGE SCALE GENOMIC DNA]</scope>
    <source>
        <strain evidence="4 6">YB392</strain>
    </source>
</reference>
<protein>
    <submittedName>
        <fullName evidence="4">N-terminal C2 in EEIG1 and EHBP1 proteins-domain-containing protein</fullName>
    </submittedName>
</protein>
<dbReference type="Proteomes" id="UP000182444">
    <property type="component" value="Chromosome 1E"/>
</dbReference>
<feature type="compositionally biased region" description="Polar residues" evidence="1">
    <location>
        <begin position="561"/>
        <end position="571"/>
    </location>
</feature>
<feature type="compositionally biased region" description="Low complexity" evidence="1">
    <location>
        <begin position="466"/>
        <end position="476"/>
    </location>
</feature>
<feature type="region of interest" description="Disordered" evidence="1">
    <location>
        <begin position="219"/>
        <end position="331"/>
    </location>
</feature>
<dbReference type="KEGG" id="yli:2912671"/>
<gene>
    <name evidence="4" type="ORF">B0I71DRAFT_132318</name>
    <name evidence="3" type="ORF">YALI1_E29719g</name>
</gene>